<keyword evidence="2" id="KW-0812">Transmembrane</keyword>
<feature type="compositionally biased region" description="Polar residues" evidence="1">
    <location>
        <begin position="237"/>
        <end position="248"/>
    </location>
</feature>
<dbReference type="AlphaFoldDB" id="A0AA39YG95"/>
<feature type="transmembrane region" description="Helical" evidence="2">
    <location>
        <begin position="304"/>
        <end position="323"/>
    </location>
</feature>
<feature type="compositionally biased region" description="Pro residues" evidence="1">
    <location>
        <begin position="136"/>
        <end position="146"/>
    </location>
</feature>
<dbReference type="EMBL" id="JAULSV010000002">
    <property type="protein sequence ID" value="KAK0651834.1"/>
    <property type="molecule type" value="Genomic_DNA"/>
</dbReference>
<reference evidence="3" key="1">
    <citation type="submission" date="2023-06" db="EMBL/GenBank/DDBJ databases">
        <title>Genome-scale phylogeny and comparative genomics of the fungal order Sordariales.</title>
        <authorList>
            <consortium name="Lawrence Berkeley National Laboratory"/>
            <person name="Hensen N."/>
            <person name="Bonometti L."/>
            <person name="Westerberg I."/>
            <person name="Brannstrom I.O."/>
            <person name="Guillou S."/>
            <person name="Cros-Aarteil S."/>
            <person name="Calhoun S."/>
            <person name="Haridas S."/>
            <person name="Kuo A."/>
            <person name="Mondo S."/>
            <person name="Pangilinan J."/>
            <person name="Riley R."/>
            <person name="Labutti K."/>
            <person name="Andreopoulos B."/>
            <person name="Lipzen A."/>
            <person name="Chen C."/>
            <person name="Yanf M."/>
            <person name="Daum C."/>
            <person name="Ng V."/>
            <person name="Clum A."/>
            <person name="Steindorff A."/>
            <person name="Ohm R."/>
            <person name="Martin F."/>
            <person name="Silar P."/>
            <person name="Natvig D."/>
            <person name="Lalanne C."/>
            <person name="Gautier V."/>
            <person name="Ament-Velasquez S.L."/>
            <person name="Kruys A."/>
            <person name="Hutchinson M.I."/>
            <person name="Powell A.J."/>
            <person name="Barry K."/>
            <person name="Miller A.N."/>
            <person name="Grigoriev I.V."/>
            <person name="Debuchy R."/>
            <person name="Gladieux P."/>
            <person name="Thoren M.H."/>
            <person name="Johannesson H."/>
        </authorList>
    </citation>
    <scope>NUCLEOTIDE SEQUENCE</scope>
    <source>
        <strain evidence="3">SMH2532-1</strain>
    </source>
</reference>
<feature type="compositionally biased region" description="Low complexity" evidence="1">
    <location>
        <begin position="173"/>
        <end position="193"/>
    </location>
</feature>
<evidence type="ECO:0000256" key="1">
    <source>
        <dbReference type="SAM" id="MobiDB-lite"/>
    </source>
</evidence>
<name>A0AA39YG95_9PEZI</name>
<evidence type="ECO:0000313" key="3">
    <source>
        <dbReference type="EMBL" id="KAK0651834.1"/>
    </source>
</evidence>
<feature type="compositionally biased region" description="Polar residues" evidence="1">
    <location>
        <begin position="219"/>
        <end position="229"/>
    </location>
</feature>
<feature type="region of interest" description="Disordered" evidence="1">
    <location>
        <begin position="126"/>
        <end position="248"/>
    </location>
</feature>
<proteinExistence type="predicted"/>
<evidence type="ECO:0000256" key="2">
    <source>
        <dbReference type="SAM" id="Phobius"/>
    </source>
</evidence>
<feature type="region of interest" description="Disordered" evidence="1">
    <location>
        <begin position="1"/>
        <end position="21"/>
    </location>
</feature>
<keyword evidence="2" id="KW-0472">Membrane</keyword>
<organism evidence="3 4">
    <name type="scientific">Cercophora newfieldiana</name>
    <dbReference type="NCBI Taxonomy" id="92897"/>
    <lineage>
        <taxon>Eukaryota</taxon>
        <taxon>Fungi</taxon>
        <taxon>Dikarya</taxon>
        <taxon>Ascomycota</taxon>
        <taxon>Pezizomycotina</taxon>
        <taxon>Sordariomycetes</taxon>
        <taxon>Sordariomycetidae</taxon>
        <taxon>Sordariales</taxon>
        <taxon>Lasiosphaeriaceae</taxon>
        <taxon>Cercophora</taxon>
    </lineage>
</organism>
<dbReference type="PRINTS" id="PR01217">
    <property type="entry name" value="PRICHEXTENSN"/>
</dbReference>
<gene>
    <name evidence="3" type="ORF">B0T16DRAFT_88233</name>
</gene>
<accession>A0AA39YG95</accession>
<comment type="caution">
    <text evidence="3">The sequence shown here is derived from an EMBL/GenBank/DDBJ whole genome shotgun (WGS) entry which is preliminary data.</text>
</comment>
<keyword evidence="2" id="KW-1133">Transmembrane helix</keyword>
<protein>
    <submittedName>
        <fullName evidence="3">Uncharacterized protein</fullName>
    </submittedName>
</protein>
<sequence length="324" mass="33773">MDSRNGFEPRGPIIVGEKSLGDTSMPLRNRPTWANRPTPIRRIMLAGSVILLILLGLSTLPQMTSCHGPPPEQVEQQTGSFASRFRTGTPEGLHEFLQKYFPVRHVVEAVPHPEAAATILRLARRQDNTTESSTPPSTPTPTPTPTPSSTSSTSSSSSSSATSSPPPPPPRTEPSTTPTTTTPPATTTSTTPPANEPPPADPTVSAATVENPGTEPGATVTNPGTLTRSTTRDRNGVNAQGSTRTTTRSSKMLVATVTSTMPNGNVVVVTSTTYVPPDPVTTFGSTTIVAPSLHNGATRPRVDGMFVATLVVALAGAVFGAAIR</sequence>
<evidence type="ECO:0000313" key="4">
    <source>
        <dbReference type="Proteomes" id="UP001174936"/>
    </source>
</evidence>
<feature type="compositionally biased region" description="Low complexity" evidence="1">
    <location>
        <begin position="147"/>
        <end position="163"/>
    </location>
</feature>
<dbReference type="Proteomes" id="UP001174936">
    <property type="component" value="Unassembled WGS sequence"/>
</dbReference>
<keyword evidence="4" id="KW-1185">Reference proteome</keyword>